<organism evidence="3 4">
    <name type="scientific">Ferruginivarius sediminum</name>
    <dbReference type="NCBI Taxonomy" id="2661937"/>
    <lineage>
        <taxon>Bacteria</taxon>
        <taxon>Pseudomonadati</taxon>
        <taxon>Pseudomonadota</taxon>
        <taxon>Alphaproteobacteria</taxon>
        <taxon>Rhodospirillales</taxon>
        <taxon>Rhodospirillaceae</taxon>
        <taxon>Ferruginivarius</taxon>
    </lineage>
</organism>
<proteinExistence type="predicted"/>
<keyword evidence="2" id="KW-0732">Signal</keyword>
<evidence type="ECO:0000313" key="3">
    <source>
        <dbReference type="EMBL" id="RDD62043.1"/>
    </source>
</evidence>
<feature type="signal peptide" evidence="2">
    <location>
        <begin position="1"/>
        <end position="24"/>
    </location>
</feature>
<sequence length="112" mass="11781">MGDMRKIVALLTFALMLAVAAWPAAGNAHLAAHTSPEIHAVDDTGHTGPGAPASQHGDHSGHCVSGACWSFATPSLQMLHPELPIVQRDLGLNCEQLRGLTLENDPPVPRHA</sequence>
<reference evidence="3 4" key="1">
    <citation type="submission" date="2018-07" db="EMBL/GenBank/DDBJ databases">
        <title>Venubactetium sediminum gen. nov., sp. nov., isolated from a marine solar saltern.</title>
        <authorList>
            <person name="Wang S."/>
        </authorList>
    </citation>
    <scope>NUCLEOTIDE SEQUENCE [LARGE SCALE GENOMIC DNA]</scope>
    <source>
        <strain evidence="3 4">WD2A32</strain>
    </source>
</reference>
<evidence type="ECO:0000256" key="1">
    <source>
        <dbReference type="SAM" id="MobiDB-lite"/>
    </source>
</evidence>
<protein>
    <recommendedName>
        <fullName evidence="5">DUF2946 domain-containing protein</fullName>
    </recommendedName>
</protein>
<keyword evidence="4" id="KW-1185">Reference proteome</keyword>
<evidence type="ECO:0000313" key="4">
    <source>
        <dbReference type="Proteomes" id="UP000253941"/>
    </source>
</evidence>
<dbReference type="AlphaFoldDB" id="A0A369T9Q1"/>
<comment type="caution">
    <text evidence="3">The sequence shown here is derived from an EMBL/GenBank/DDBJ whole genome shotgun (WGS) entry which is preliminary data.</text>
</comment>
<feature type="chain" id="PRO_5016853241" description="DUF2946 domain-containing protein" evidence="2">
    <location>
        <begin position="25"/>
        <end position="112"/>
    </location>
</feature>
<accession>A0A369T9Q1</accession>
<dbReference type="Proteomes" id="UP000253941">
    <property type="component" value="Unassembled WGS sequence"/>
</dbReference>
<feature type="region of interest" description="Disordered" evidence="1">
    <location>
        <begin position="39"/>
        <end position="62"/>
    </location>
</feature>
<gene>
    <name evidence="3" type="ORF">DRB17_09390</name>
</gene>
<evidence type="ECO:0008006" key="5">
    <source>
        <dbReference type="Google" id="ProtNLM"/>
    </source>
</evidence>
<dbReference type="RefSeq" id="WP_114581941.1">
    <property type="nucleotide sequence ID" value="NZ_QPMH01000007.1"/>
</dbReference>
<evidence type="ECO:0000256" key="2">
    <source>
        <dbReference type="SAM" id="SignalP"/>
    </source>
</evidence>
<dbReference type="EMBL" id="QPMH01000007">
    <property type="protein sequence ID" value="RDD62043.1"/>
    <property type="molecule type" value="Genomic_DNA"/>
</dbReference>
<name>A0A369T9Q1_9PROT</name>